<dbReference type="SUPFAM" id="SSF56954">
    <property type="entry name" value="Outer membrane efflux proteins (OEP)"/>
    <property type="match status" value="1"/>
</dbReference>
<dbReference type="RefSeq" id="WP_088451934.1">
    <property type="nucleotide sequence ID" value="NZ_JACHXO010000005.1"/>
</dbReference>
<evidence type="ECO:0000313" key="2">
    <source>
        <dbReference type="Proteomes" id="UP000574369"/>
    </source>
</evidence>
<gene>
    <name evidence="1" type="ORF">FHS28_003055</name>
</gene>
<dbReference type="Gene3D" id="1.20.1600.10">
    <property type="entry name" value="Outer membrane efflux proteins (OEP)"/>
    <property type="match status" value="1"/>
</dbReference>
<dbReference type="PANTHER" id="PTHR30203:SF24">
    <property type="entry name" value="BLR4935 PROTEIN"/>
    <property type="match status" value="1"/>
</dbReference>
<comment type="caution">
    <text evidence="1">The sequence shown here is derived from an EMBL/GenBank/DDBJ whole genome shotgun (WGS) entry which is preliminary data.</text>
</comment>
<dbReference type="InterPro" id="IPR010131">
    <property type="entry name" value="MdtP/NodT-like"/>
</dbReference>
<dbReference type="PANTHER" id="PTHR30203">
    <property type="entry name" value="OUTER MEMBRANE CATION EFFLUX PROTEIN"/>
    <property type="match status" value="1"/>
</dbReference>
<evidence type="ECO:0000313" key="1">
    <source>
        <dbReference type="EMBL" id="MBB3195649.1"/>
    </source>
</evidence>
<dbReference type="EMBL" id="JACHXO010000005">
    <property type="protein sequence ID" value="MBB3195649.1"/>
    <property type="molecule type" value="Genomic_DNA"/>
</dbReference>
<sequence>MSPSFHFPSALKAPGGLPVLLVPLVLLGLAGCTSLQPDQAVAPVQALTRDHWQADLPWQQNQQARDTAQQRSQALLAQPLDAQAAVQLALLNHRGLQATLYGLGMADADRVQALLWPNPVLNLGRLVRGEETEIERGLFFNLTALLGRGARQTAATQALERQQLEAAQQVLAVAAQARRSWIQAVASQAQLQHAQTVLDAAEAGAELALRMQKAGNISAYRLAREQAVQADARLWVDQTRLQAARDRSALLRALGLDSAAAASLRLPEQLPPVPDSRRSTPALEQQAIDQRLDIQAARRQSSQLAASLGLTRQTRLVNVLQVGYENNRSNTEPTQHGPSLSLELPLFDWGQARTARARQAYEQSLAQTAQVALDAQAEVRDAQLRADQAWRTARRYQQEVLPLARQISDETLLRYNGMLLGVNDLLADAREQARLMTASLAAERDYWLAETDLSQSLLGPLDGAGALRSATAGDASATTPPRNGASAH</sequence>
<reference evidence="1 2" key="1">
    <citation type="submission" date="2020-08" db="EMBL/GenBank/DDBJ databases">
        <title>Genomic Encyclopedia of Type Strains, Phase III (KMG-III): the genomes of soil and plant-associated and newly described type strains.</title>
        <authorList>
            <person name="Whitman W."/>
        </authorList>
    </citation>
    <scope>NUCLEOTIDE SEQUENCE [LARGE SCALE GENOMIC DNA]</scope>
    <source>
        <strain evidence="1 2">CECT 7247</strain>
    </source>
</reference>
<accession>A0ABR6GU62</accession>
<keyword evidence="2" id="KW-1185">Reference proteome</keyword>
<dbReference type="Proteomes" id="UP000574369">
    <property type="component" value="Unassembled WGS sequence"/>
</dbReference>
<proteinExistence type="predicted"/>
<name>A0ABR6GU62_9BURK</name>
<protein>
    <submittedName>
        <fullName evidence="1">Outer membrane protein TolC</fullName>
    </submittedName>
</protein>
<organism evidence="1 2">
    <name type="scientific">Roseateles terrae</name>
    <dbReference type="NCBI Taxonomy" id="431060"/>
    <lineage>
        <taxon>Bacteria</taxon>
        <taxon>Pseudomonadati</taxon>
        <taxon>Pseudomonadota</taxon>
        <taxon>Betaproteobacteria</taxon>
        <taxon>Burkholderiales</taxon>
        <taxon>Sphaerotilaceae</taxon>
        <taxon>Roseateles</taxon>
    </lineage>
</organism>